<gene>
    <name evidence="7" type="primary">xerD_4</name>
    <name evidence="7" type="ORF">K239x_24500</name>
</gene>
<dbReference type="PANTHER" id="PTHR30349:SF64">
    <property type="entry name" value="PROPHAGE INTEGRASE INTD-RELATED"/>
    <property type="match status" value="1"/>
</dbReference>
<dbReference type="InterPro" id="IPR013762">
    <property type="entry name" value="Integrase-like_cat_sf"/>
</dbReference>
<name>A0A517NTP3_9BACT</name>
<dbReference type="PANTHER" id="PTHR30349">
    <property type="entry name" value="PHAGE INTEGRASE-RELATED"/>
    <property type="match status" value="1"/>
</dbReference>
<dbReference type="AlphaFoldDB" id="A0A517NTP3"/>
<dbReference type="InterPro" id="IPR010998">
    <property type="entry name" value="Integrase_recombinase_N"/>
</dbReference>
<evidence type="ECO:0000256" key="5">
    <source>
        <dbReference type="SAM" id="MobiDB-lite"/>
    </source>
</evidence>
<dbReference type="EMBL" id="CP036526">
    <property type="protein sequence ID" value="QDT10493.1"/>
    <property type="molecule type" value="Genomic_DNA"/>
</dbReference>
<dbReference type="Gene3D" id="1.10.443.10">
    <property type="entry name" value="Intergrase catalytic core"/>
    <property type="match status" value="1"/>
</dbReference>
<evidence type="ECO:0000259" key="6">
    <source>
        <dbReference type="PROSITE" id="PS51898"/>
    </source>
</evidence>
<reference evidence="7 8" key="1">
    <citation type="submission" date="2019-02" db="EMBL/GenBank/DDBJ databases">
        <title>Deep-cultivation of Planctomycetes and their phenomic and genomic characterization uncovers novel biology.</title>
        <authorList>
            <person name="Wiegand S."/>
            <person name="Jogler M."/>
            <person name="Boedeker C."/>
            <person name="Pinto D."/>
            <person name="Vollmers J."/>
            <person name="Rivas-Marin E."/>
            <person name="Kohn T."/>
            <person name="Peeters S.H."/>
            <person name="Heuer A."/>
            <person name="Rast P."/>
            <person name="Oberbeckmann S."/>
            <person name="Bunk B."/>
            <person name="Jeske O."/>
            <person name="Meyerdierks A."/>
            <person name="Storesund J.E."/>
            <person name="Kallscheuer N."/>
            <person name="Luecker S."/>
            <person name="Lage O.M."/>
            <person name="Pohl T."/>
            <person name="Merkel B.J."/>
            <person name="Hornburger P."/>
            <person name="Mueller R.-W."/>
            <person name="Bruemmer F."/>
            <person name="Labrenz M."/>
            <person name="Spormann A.M."/>
            <person name="Op den Camp H."/>
            <person name="Overmann J."/>
            <person name="Amann R."/>
            <person name="Jetten M.S.M."/>
            <person name="Mascher T."/>
            <person name="Medema M.H."/>
            <person name="Devos D.P."/>
            <person name="Kaster A.-K."/>
            <person name="Ovreas L."/>
            <person name="Rohde M."/>
            <person name="Galperin M.Y."/>
            <person name="Jogler C."/>
        </authorList>
    </citation>
    <scope>NUCLEOTIDE SEQUENCE [LARGE SCALE GENOMIC DNA]</scope>
    <source>
        <strain evidence="7 8">K23_9</strain>
    </source>
</reference>
<feature type="region of interest" description="Disordered" evidence="5">
    <location>
        <begin position="110"/>
        <end position="137"/>
    </location>
</feature>
<dbReference type="RefSeq" id="WP_419189955.1">
    <property type="nucleotide sequence ID" value="NZ_CP036526.1"/>
</dbReference>
<evidence type="ECO:0000256" key="1">
    <source>
        <dbReference type="ARBA" id="ARBA00008857"/>
    </source>
</evidence>
<evidence type="ECO:0000256" key="2">
    <source>
        <dbReference type="ARBA" id="ARBA00022908"/>
    </source>
</evidence>
<comment type="similarity">
    <text evidence="1">Belongs to the 'phage' integrase family.</text>
</comment>
<dbReference type="NCBIfam" id="TIGR02249">
    <property type="entry name" value="integrase_gron"/>
    <property type="match status" value="1"/>
</dbReference>
<proteinExistence type="inferred from homology"/>
<evidence type="ECO:0000256" key="4">
    <source>
        <dbReference type="ARBA" id="ARBA00023172"/>
    </source>
</evidence>
<dbReference type="InterPro" id="IPR002104">
    <property type="entry name" value="Integrase_catalytic"/>
</dbReference>
<keyword evidence="3" id="KW-0238">DNA-binding</keyword>
<dbReference type="InterPro" id="IPR050090">
    <property type="entry name" value="Tyrosine_recombinase_XerCD"/>
</dbReference>
<dbReference type="Pfam" id="PF00589">
    <property type="entry name" value="Phage_integrase"/>
    <property type="match status" value="1"/>
</dbReference>
<dbReference type="SUPFAM" id="SSF56349">
    <property type="entry name" value="DNA breaking-rejoining enzymes"/>
    <property type="match status" value="1"/>
</dbReference>
<dbReference type="Proteomes" id="UP000319817">
    <property type="component" value="Chromosome"/>
</dbReference>
<dbReference type="InterPro" id="IPR004107">
    <property type="entry name" value="Integrase_SAM-like_N"/>
</dbReference>
<dbReference type="GO" id="GO:0015074">
    <property type="term" value="P:DNA integration"/>
    <property type="evidence" value="ECO:0007669"/>
    <property type="project" value="UniProtKB-KW"/>
</dbReference>
<dbReference type="GO" id="GO:0006310">
    <property type="term" value="P:DNA recombination"/>
    <property type="evidence" value="ECO:0007669"/>
    <property type="project" value="UniProtKB-KW"/>
</dbReference>
<dbReference type="InterPro" id="IPR011946">
    <property type="entry name" value="Integrase_integron-type"/>
</dbReference>
<dbReference type="InterPro" id="IPR011010">
    <property type="entry name" value="DNA_brk_join_enz"/>
</dbReference>
<sequence>MMSFSEFQRKLRFIQLRDSDREWFPKWVDGYARHFHLGPNDKLELDATRVTDFLRSLRDNRYPAWRRLQVAKALECYQRYVIGEPTMCFAEIFRTLQLIAQKEDINRRAGVDSISQSDRQLVAGEGNPGRSRDDEPEAVGRLRSRMRLLHHPKSTEDAYAAWIRRFAMFTNDDHLEQCGEAEIGAFLTHLAIERNVDAGTQNQAFSAIKFLVEKVDGRQLGFVNSMRAAESDYLPVVCSRDEVGVLLNGMAGMTRTMALVLYGSGLRHRECRTLRVKDVDFDTRQIVVRNGKGQKDRVTVLADGAIEPLRRQIASTRVLHTSDLDEGFGEVYLPFALTRKYRHAAREFGWQYVFPASRRSQDPRGEMIRRHHVHEKTFSDALKRARRRGGIDKHAVPHTLRHSFATHMLEDGADIRTVQELLGHKDVKTTMIYLHVMNRPGLAVTSPLDRMGARE</sequence>
<keyword evidence="4" id="KW-0233">DNA recombination</keyword>
<keyword evidence="8" id="KW-1185">Reference proteome</keyword>
<dbReference type="GO" id="GO:0003677">
    <property type="term" value="F:DNA binding"/>
    <property type="evidence" value="ECO:0007669"/>
    <property type="project" value="UniProtKB-KW"/>
</dbReference>
<accession>A0A517NTP3</accession>
<dbReference type="Gene3D" id="1.10.150.130">
    <property type="match status" value="1"/>
</dbReference>
<organism evidence="7 8">
    <name type="scientific">Stieleria marina</name>
    <dbReference type="NCBI Taxonomy" id="1930275"/>
    <lineage>
        <taxon>Bacteria</taxon>
        <taxon>Pseudomonadati</taxon>
        <taxon>Planctomycetota</taxon>
        <taxon>Planctomycetia</taxon>
        <taxon>Pirellulales</taxon>
        <taxon>Pirellulaceae</taxon>
        <taxon>Stieleria</taxon>
    </lineage>
</organism>
<feature type="domain" description="Tyr recombinase" evidence="6">
    <location>
        <begin position="233"/>
        <end position="446"/>
    </location>
</feature>
<evidence type="ECO:0000313" key="7">
    <source>
        <dbReference type="EMBL" id="QDT10493.1"/>
    </source>
</evidence>
<dbReference type="Pfam" id="PF13495">
    <property type="entry name" value="Phage_int_SAM_4"/>
    <property type="match status" value="1"/>
</dbReference>
<keyword evidence="2" id="KW-0229">DNA integration</keyword>
<evidence type="ECO:0000256" key="3">
    <source>
        <dbReference type="ARBA" id="ARBA00023125"/>
    </source>
</evidence>
<evidence type="ECO:0000313" key="8">
    <source>
        <dbReference type="Proteomes" id="UP000319817"/>
    </source>
</evidence>
<dbReference type="PROSITE" id="PS51898">
    <property type="entry name" value="TYR_RECOMBINASE"/>
    <property type="match status" value="1"/>
</dbReference>
<protein>
    <submittedName>
        <fullName evidence="7">Tyrosine recombinase XerD</fullName>
    </submittedName>
</protein>